<gene>
    <name evidence="2" type="ORF">GWP43_06260</name>
    <name evidence="3" type="ORF">GWP43_08585</name>
    <name evidence="4" type="ORF">GWP43_08625</name>
</gene>
<dbReference type="Gene3D" id="1.10.10.60">
    <property type="entry name" value="Homeodomain-like"/>
    <property type="match status" value="1"/>
</dbReference>
<dbReference type="Proteomes" id="UP000464374">
    <property type="component" value="Chromosome"/>
</dbReference>
<dbReference type="RefSeq" id="WP_162663442.1">
    <property type="nucleotide sequence ID" value="NZ_CP048020.1"/>
</dbReference>
<dbReference type="KEGG" id="trz:GWP43_06260"/>
<evidence type="ECO:0000313" key="5">
    <source>
        <dbReference type="Proteomes" id="UP000464374"/>
    </source>
</evidence>
<evidence type="ECO:0000256" key="1">
    <source>
        <dbReference type="SAM" id="Coils"/>
    </source>
</evidence>
<sequence>MGRVYKNYTKDLKEQACKLVVEKNIPVRIVAEKLSVRVQLLYKWLNQYESYGQEAFVGSGRVRSADAQLKKLQKENEYLKLENEVLKKAAAYFAEK</sequence>
<dbReference type="AlphaFoldDB" id="A0A6P1Y2H8"/>
<dbReference type="EMBL" id="CP048020">
    <property type="protein sequence ID" value="QHX43112.1"/>
    <property type="molecule type" value="Genomic_DNA"/>
</dbReference>
<reference evidence="2 5" key="1">
    <citation type="submission" date="2020-01" db="EMBL/GenBank/DDBJ databases">
        <title>Complete genome sequence of a human oral phylogroup 1 Treponema sp. strain ATCC 700766, originally isolated from periodontitis dental plaque.</title>
        <authorList>
            <person name="Chan Y."/>
            <person name="Huo Y.-B."/>
            <person name="Yu X.-L."/>
            <person name="Zeng H."/>
            <person name="Leung W.-K."/>
            <person name="Watt R.M."/>
        </authorList>
    </citation>
    <scope>NUCLEOTIDE SEQUENCE [LARGE SCALE GENOMIC DNA]</scope>
    <source>
        <strain evidence="2 5">OMZ 804</strain>
    </source>
</reference>
<dbReference type="EMBL" id="CP048020">
    <property type="protein sequence ID" value="QHX43497.1"/>
    <property type="molecule type" value="Genomic_DNA"/>
</dbReference>
<feature type="coiled-coil region" evidence="1">
    <location>
        <begin position="62"/>
        <end position="89"/>
    </location>
</feature>
<keyword evidence="1" id="KW-0175">Coiled coil</keyword>
<dbReference type="EMBL" id="CP048020">
    <property type="protein sequence ID" value="QHX43492.1"/>
    <property type="molecule type" value="Genomic_DNA"/>
</dbReference>
<dbReference type="InterPro" id="IPR009057">
    <property type="entry name" value="Homeodomain-like_sf"/>
</dbReference>
<evidence type="ECO:0000313" key="3">
    <source>
        <dbReference type="EMBL" id="QHX43492.1"/>
    </source>
</evidence>
<dbReference type="GO" id="GO:0004803">
    <property type="term" value="F:transposase activity"/>
    <property type="evidence" value="ECO:0007669"/>
    <property type="project" value="InterPro"/>
</dbReference>
<dbReference type="KEGG" id="trz:GWP43_08625"/>
<name>A0A6P1Y2H8_9SPIR</name>
<dbReference type="SUPFAM" id="SSF46689">
    <property type="entry name" value="Homeodomain-like"/>
    <property type="match status" value="1"/>
</dbReference>
<evidence type="ECO:0000313" key="2">
    <source>
        <dbReference type="EMBL" id="QHX43112.1"/>
    </source>
</evidence>
<dbReference type="KEGG" id="trz:GWP43_08585"/>
<accession>A0A6P1Y2H8</accession>
<organism evidence="2 5">
    <name type="scientific">Treponema vincentii</name>
    <dbReference type="NCBI Taxonomy" id="69710"/>
    <lineage>
        <taxon>Bacteria</taxon>
        <taxon>Pseudomonadati</taxon>
        <taxon>Spirochaetota</taxon>
        <taxon>Spirochaetia</taxon>
        <taxon>Spirochaetales</taxon>
        <taxon>Treponemataceae</taxon>
        <taxon>Treponema</taxon>
    </lineage>
</organism>
<dbReference type="InterPro" id="IPR002514">
    <property type="entry name" value="Transposase_8"/>
</dbReference>
<protein>
    <submittedName>
        <fullName evidence="2">Transposase</fullName>
    </submittedName>
</protein>
<proteinExistence type="predicted"/>
<dbReference type="GO" id="GO:0003677">
    <property type="term" value="F:DNA binding"/>
    <property type="evidence" value="ECO:0007669"/>
    <property type="project" value="InterPro"/>
</dbReference>
<dbReference type="Pfam" id="PF01527">
    <property type="entry name" value="HTH_Tnp_1"/>
    <property type="match status" value="1"/>
</dbReference>
<dbReference type="GO" id="GO:0006313">
    <property type="term" value="P:DNA transposition"/>
    <property type="evidence" value="ECO:0007669"/>
    <property type="project" value="InterPro"/>
</dbReference>
<evidence type="ECO:0000313" key="4">
    <source>
        <dbReference type="EMBL" id="QHX43497.1"/>
    </source>
</evidence>